<evidence type="ECO:0000313" key="2">
    <source>
        <dbReference type="EMBL" id="TLC98395.1"/>
    </source>
</evidence>
<dbReference type="AlphaFoldDB" id="A0A4U8Q9B7"/>
<dbReference type="InterPro" id="IPR025699">
    <property type="entry name" value="ABC2_memb-like"/>
</dbReference>
<dbReference type="EMBL" id="QGQD01000096">
    <property type="protein sequence ID" value="TLC98395.1"/>
    <property type="molecule type" value="Genomic_DNA"/>
</dbReference>
<comment type="caution">
    <text evidence="2">The sequence shown here is derived from an EMBL/GenBank/DDBJ whole genome shotgun (WGS) entry which is preliminary data.</text>
</comment>
<dbReference type="RefSeq" id="WP_138003816.1">
    <property type="nucleotide sequence ID" value="NZ_QGQD01000096.1"/>
</dbReference>
<dbReference type="Proteomes" id="UP000306509">
    <property type="component" value="Unassembled WGS sequence"/>
</dbReference>
<feature type="transmembrane region" description="Helical" evidence="1">
    <location>
        <begin position="111"/>
        <end position="136"/>
    </location>
</feature>
<feature type="transmembrane region" description="Helical" evidence="1">
    <location>
        <begin position="42"/>
        <end position="61"/>
    </location>
</feature>
<gene>
    <name evidence="2" type="ORF">DSM106044_04733</name>
</gene>
<feature type="transmembrane region" description="Helical" evidence="1">
    <location>
        <begin position="148"/>
        <end position="168"/>
    </location>
</feature>
<keyword evidence="3" id="KW-1185">Reference proteome</keyword>
<dbReference type="STRING" id="180332.GCA_000797495_00667"/>
<feature type="transmembrane region" description="Helical" evidence="1">
    <location>
        <begin position="82"/>
        <end position="105"/>
    </location>
</feature>
<name>A0A4U8Q9B7_9FIRM</name>
<sequence length="211" mass="23360">MNGLIRKDIYNLNKIKNMYLILTAILIAYCYATKRPAFITAIPILIFSTTVTSTFTMDNNVKWDKLAVPAMLSRNEIVLSKYILLLEIISVGILAGFLISLPGLITHRTDFILFLEMTMAAAAIALCAGSLSIGFIYLSENAVEKMELLTIFSYAGSAVIVFGSSKLLNILNDSLKLPRIGLSIINLFIVFIIYIVSYKTAVRAFKGRDIS</sequence>
<dbReference type="Pfam" id="PF13346">
    <property type="entry name" value="ABC2_membrane_5"/>
    <property type="match status" value="1"/>
</dbReference>
<keyword evidence="1" id="KW-0812">Transmembrane</keyword>
<keyword evidence="1" id="KW-0472">Membrane</keyword>
<organism evidence="2 3">
    <name type="scientific">Robinsoniella peoriensis</name>
    <dbReference type="NCBI Taxonomy" id="180332"/>
    <lineage>
        <taxon>Bacteria</taxon>
        <taxon>Bacillati</taxon>
        <taxon>Bacillota</taxon>
        <taxon>Clostridia</taxon>
        <taxon>Lachnospirales</taxon>
        <taxon>Lachnospiraceae</taxon>
        <taxon>Robinsoniella</taxon>
    </lineage>
</organism>
<protein>
    <recommendedName>
        <fullName evidence="4">ABC-2 family transporter protein</fullName>
    </recommendedName>
</protein>
<evidence type="ECO:0000256" key="1">
    <source>
        <dbReference type="SAM" id="Phobius"/>
    </source>
</evidence>
<accession>A0A4U8Q9B7</accession>
<keyword evidence="1" id="KW-1133">Transmembrane helix</keyword>
<reference evidence="2 3" key="1">
    <citation type="journal article" date="2019" name="Anaerobe">
        <title>Detection of Robinsoniella peoriensis in multiple bone samples of a trauma patient.</title>
        <authorList>
            <person name="Schrottner P."/>
            <person name="Hartwich K."/>
            <person name="Bunk B."/>
            <person name="Schober I."/>
            <person name="Helbig S."/>
            <person name="Rudolph W.W."/>
            <person name="Gunzer F."/>
        </authorList>
    </citation>
    <scope>NUCLEOTIDE SEQUENCE [LARGE SCALE GENOMIC DNA]</scope>
    <source>
        <strain evidence="2 3">DSM 106044</strain>
    </source>
</reference>
<feature type="transmembrane region" description="Helical" evidence="1">
    <location>
        <begin position="180"/>
        <end position="198"/>
    </location>
</feature>
<evidence type="ECO:0008006" key="4">
    <source>
        <dbReference type="Google" id="ProtNLM"/>
    </source>
</evidence>
<evidence type="ECO:0000313" key="3">
    <source>
        <dbReference type="Proteomes" id="UP000306509"/>
    </source>
</evidence>
<proteinExistence type="predicted"/>